<keyword evidence="2" id="KW-0732">Signal</keyword>
<name>A0A918AE06_9ACTN</name>
<comment type="caution">
    <text evidence="4">The sequence shown here is derived from an EMBL/GenBank/DDBJ whole genome shotgun (WGS) entry which is preliminary data.</text>
</comment>
<dbReference type="InterPro" id="IPR000639">
    <property type="entry name" value="Epox_hydrolase-like"/>
</dbReference>
<dbReference type="PANTHER" id="PTHR43329">
    <property type="entry name" value="EPOXIDE HYDROLASE"/>
    <property type="match status" value="1"/>
</dbReference>
<dbReference type="AlphaFoldDB" id="A0A918AE06"/>
<keyword evidence="1" id="KW-0378">Hydrolase</keyword>
<dbReference type="GO" id="GO:0016787">
    <property type="term" value="F:hydrolase activity"/>
    <property type="evidence" value="ECO:0007669"/>
    <property type="project" value="UniProtKB-KW"/>
</dbReference>
<dbReference type="Pfam" id="PF00561">
    <property type="entry name" value="Abhydrolase_1"/>
    <property type="match status" value="1"/>
</dbReference>
<dbReference type="PRINTS" id="PR00111">
    <property type="entry name" value="ABHYDROLASE"/>
</dbReference>
<dbReference type="Gene3D" id="3.40.50.1820">
    <property type="entry name" value="alpha/beta hydrolase"/>
    <property type="match status" value="1"/>
</dbReference>
<reference evidence="4" key="2">
    <citation type="submission" date="2020-09" db="EMBL/GenBank/DDBJ databases">
        <authorList>
            <person name="Sun Q."/>
            <person name="Zhou Y."/>
        </authorList>
    </citation>
    <scope>NUCLEOTIDE SEQUENCE</scope>
    <source>
        <strain evidence="4">CGMCC 4.7430</strain>
    </source>
</reference>
<proteinExistence type="predicted"/>
<evidence type="ECO:0000313" key="4">
    <source>
        <dbReference type="EMBL" id="GGP14678.1"/>
    </source>
</evidence>
<feature type="domain" description="AB hydrolase-1" evidence="3">
    <location>
        <begin position="68"/>
        <end position="170"/>
    </location>
</feature>
<dbReference type="InterPro" id="IPR029058">
    <property type="entry name" value="AB_hydrolase_fold"/>
</dbReference>
<reference evidence="4" key="1">
    <citation type="journal article" date="2014" name="Int. J. Syst. Evol. Microbiol.">
        <title>Complete genome sequence of Corynebacterium casei LMG S-19264T (=DSM 44701T), isolated from a smear-ripened cheese.</title>
        <authorList>
            <consortium name="US DOE Joint Genome Institute (JGI-PGF)"/>
            <person name="Walter F."/>
            <person name="Albersmeier A."/>
            <person name="Kalinowski J."/>
            <person name="Ruckert C."/>
        </authorList>
    </citation>
    <scope>NUCLEOTIDE SEQUENCE</scope>
    <source>
        <strain evidence="4">CGMCC 4.7430</strain>
    </source>
</reference>
<accession>A0A918AE06</accession>
<protein>
    <submittedName>
        <fullName evidence="4">Dehalogenase</fullName>
    </submittedName>
</protein>
<evidence type="ECO:0000313" key="5">
    <source>
        <dbReference type="Proteomes" id="UP000660745"/>
    </source>
</evidence>
<evidence type="ECO:0000259" key="3">
    <source>
        <dbReference type="Pfam" id="PF00561"/>
    </source>
</evidence>
<dbReference type="PRINTS" id="PR00412">
    <property type="entry name" value="EPOXHYDRLASE"/>
</dbReference>
<dbReference type="InterPro" id="IPR000073">
    <property type="entry name" value="AB_hydrolase_1"/>
</dbReference>
<gene>
    <name evidence="4" type="ORF">GCM10012278_71470</name>
</gene>
<dbReference type="Proteomes" id="UP000660745">
    <property type="component" value="Unassembled WGS sequence"/>
</dbReference>
<evidence type="ECO:0000256" key="1">
    <source>
        <dbReference type="ARBA" id="ARBA00022801"/>
    </source>
</evidence>
<evidence type="ECO:0000256" key="2">
    <source>
        <dbReference type="SAM" id="SignalP"/>
    </source>
</evidence>
<dbReference type="EMBL" id="BMNK01000016">
    <property type="protein sequence ID" value="GGP14678.1"/>
    <property type="molecule type" value="Genomic_DNA"/>
</dbReference>
<keyword evidence="5" id="KW-1185">Reference proteome</keyword>
<organism evidence="4 5">
    <name type="scientific">Nonomuraea glycinis</name>
    <dbReference type="NCBI Taxonomy" id="2047744"/>
    <lineage>
        <taxon>Bacteria</taxon>
        <taxon>Bacillati</taxon>
        <taxon>Actinomycetota</taxon>
        <taxon>Actinomycetes</taxon>
        <taxon>Streptosporangiales</taxon>
        <taxon>Streptosporangiaceae</taxon>
        <taxon>Nonomuraea</taxon>
    </lineage>
</organism>
<dbReference type="InterPro" id="IPR006311">
    <property type="entry name" value="TAT_signal"/>
</dbReference>
<dbReference type="PROSITE" id="PS51318">
    <property type="entry name" value="TAT"/>
    <property type="match status" value="1"/>
</dbReference>
<dbReference type="SUPFAM" id="SSF53474">
    <property type="entry name" value="alpha/beta-Hydrolases"/>
    <property type="match status" value="1"/>
</dbReference>
<sequence>MGVALDRRRFLAVGGGAAAMAAAGLGTAWAADGGDRKVPEPSLPGFTSGFVVANGIRQHYVAGGRGEPLILLHGWPQTWWTWRKVMPALAERFRVIAVDLRGMGGTAKPAGGHDKKTMAKDIHELARALGHRSVHVAGHDIGSMVAYSFAANHPAAARKVAMLDVLHPDDSYYEFRMLPRPGQASASPWWFAFNQVRGLPEELIAGQGRDVVDWVFDYLLVDRRAIDNRARAVFGQNYSSPAAIRGGNGWYQAFGQDITDLRTYRPVGTPLLGLAHPGYFPYMRATLPGQGTDVRVAEIADTGHYLAEEQPAAVIRHFLDFFG</sequence>
<feature type="chain" id="PRO_5037894702" evidence="2">
    <location>
        <begin position="31"/>
        <end position="323"/>
    </location>
</feature>
<feature type="signal peptide" evidence="2">
    <location>
        <begin position="1"/>
        <end position="30"/>
    </location>
</feature>